<evidence type="ECO:0000256" key="2">
    <source>
        <dbReference type="PROSITE-ProRule" id="PRU00335"/>
    </source>
</evidence>
<feature type="domain" description="HTH tetR-type" evidence="3">
    <location>
        <begin position="13"/>
        <end position="73"/>
    </location>
</feature>
<evidence type="ECO:0000259" key="3">
    <source>
        <dbReference type="PROSITE" id="PS50977"/>
    </source>
</evidence>
<dbReference type="Pfam" id="PF14246">
    <property type="entry name" value="TetR_C_7"/>
    <property type="match status" value="1"/>
</dbReference>
<dbReference type="InterPro" id="IPR039536">
    <property type="entry name" value="TetR_C_Proteobacteria"/>
</dbReference>
<gene>
    <name evidence="4" type="ORF">KV395_08625</name>
</gene>
<dbReference type="SUPFAM" id="SSF46689">
    <property type="entry name" value="Homeodomain-like"/>
    <property type="match status" value="1"/>
</dbReference>
<evidence type="ECO:0000256" key="1">
    <source>
        <dbReference type="ARBA" id="ARBA00023125"/>
    </source>
</evidence>
<dbReference type="PRINTS" id="PR00455">
    <property type="entry name" value="HTHTETR"/>
</dbReference>
<dbReference type="InterPro" id="IPR009057">
    <property type="entry name" value="Homeodomain-like_sf"/>
</dbReference>
<dbReference type="Gene3D" id="1.10.357.10">
    <property type="entry name" value="Tetracycline Repressor, domain 2"/>
    <property type="match status" value="1"/>
</dbReference>
<dbReference type="SUPFAM" id="SSF48498">
    <property type="entry name" value="Tetracyclin repressor-like, C-terminal domain"/>
    <property type="match status" value="1"/>
</dbReference>
<organism evidence="4 5">
    <name type="scientific">Microbacterium luteolum</name>
    <name type="common">Aureobacterium luteolum</name>
    <dbReference type="NCBI Taxonomy" id="69367"/>
    <lineage>
        <taxon>Bacteria</taxon>
        <taxon>Bacillati</taxon>
        <taxon>Actinomycetota</taxon>
        <taxon>Actinomycetes</taxon>
        <taxon>Micrococcales</taxon>
        <taxon>Microbacteriaceae</taxon>
        <taxon>Microbacterium</taxon>
    </lineage>
</organism>
<sequence>MTTEARAPGRPPGLTGEDLLAVARDVFLERGYGGASMEEVARRARISKASLYREQPSKSALYEAVVRHWASAGRNAMRPALERLLAADDLRQGLADLAETMRFGILSEPVLAMRRLVTAEAVTQPEVARMYLEESWNANIRNLAEALQTVAARHGLQMDEADAAAADFTWLVIGAPLNARLLAGDVDASPVDRAVDLFLAGYRRRRAAR</sequence>
<accession>A0ABY7XQH1</accession>
<feature type="DNA-binding region" description="H-T-H motif" evidence="2">
    <location>
        <begin position="36"/>
        <end position="55"/>
    </location>
</feature>
<name>A0ABY7XQH1_MICLT</name>
<dbReference type="Proteomes" id="UP001215097">
    <property type="component" value="Chromosome"/>
</dbReference>
<dbReference type="InterPro" id="IPR001647">
    <property type="entry name" value="HTH_TetR"/>
</dbReference>
<dbReference type="InterPro" id="IPR050109">
    <property type="entry name" value="HTH-type_TetR-like_transc_reg"/>
</dbReference>
<dbReference type="Pfam" id="PF00440">
    <property type="entry name" value="TetR_N"/>
    <property type="match status" value="1"/>
</dbReference>
<evidence type="ECO:0000313" key="4">
    <source>
        <dbReference type="EMBL" id="WDM43309.1"/>
    </source>
</evidence>
<dbReference type="EMBL" id="CP078075">
    <property type="protein sequence ID" value="WDM43309.1"/>
    <property type="molecule type" value="Genomic_DNA"/>
</dbReference>
<evidence type="ECO:0000313" key="5">
    <source>
        <dbReference type="Proteomes" id="UP001215097"/>
    </source>
</evidence>
<keyword evidence="1 2" id="KW-0238">DNA-binding</keyword>
<dbReference type="InterPro" id="IPR036271">
    <property type="entry name" value="Tet_transcr_reg_TetR-rel_C_sf"/>
</dbReference>
<protein>
    <submittedName>
        <fullName evidence="4">TetR/AcrR family transcriptional regulator</fullName>
    </submittedName>
</protein>
<reference evidence="4 5" key="1">
    <citation type="submission" date="2021-06" db="EMBL/GenBank/DDBJ databases">
        <title>Genome-based taxonomic framework of Microbacterium strains isolated from marine environment, the description of four new species and reclassification of four preexisting species.</title>
        <authorList>
            <person name="Lee S.D."/>
            <person name="Kim S.-M."/>
            <person name="Byeon Y.-S."/>
            <person name="Yang H.L."/>
            <person name="Kim I.S."/>
        </authorList>
    </citation>
    <scope>NUCLEOTIDE SEQUENCE [LARGE SCALE GENOMIC DNA]</scope>
    <source>
        <strain evidence="4 5">KACC 14465</strain>
    </source>
</reference>
<keyword evidence="5" id="KW-1185">Reference proteome</keyword>
<dbReference type="RefSeq" id="WP_282217162.1">
    <property type="nucleotide sequence ID" value="NZ_BAAAUN010000001.1"/>
</dbReference>
<dbReference type="PANTHER" id="PTHR30055:SF146">
    <property type="entry name" value="HTH-TYPE TRANSCRIPTIONAL DUAL REGULATOR CECR"/>
    <property type="match status" value="1"/>
</dbReference>
<proteinExistence type="predicted"/>
<dbReference type="PANTHER" id="PTHR30055">
    <property type="entry name" value="HTH-TYPE TRANSCRIPTIONAL REGULATOR RUTR"/>
    <property type="match status" value="1"/>
</dbReference>
<dbReference type="PROSITE" id="PS50977">
    <property type="entry name" value="HTH_TETR_2"/>
    <property type="match status" value="1"/>
</dbReference>